<evidence type="ECO:0000256" key="4">
    <source>
        <dbReference type="ARBA" id="ARBA00023002"/>
    </source>
</evidence>
<dbReference type="FunCoup" id="A0A1X7UK52">
    <property type="interactions" value="442"/>
</dbReference>
<dbReference type="GO" id="GO:0005741">
    <property type="term" value="C:mitochondrial outer membrane"/>
    <property type="evidence" value="ECO:0007669"/>
    <property type="project" value="UniProtKB-SubCell"/>
</dbReference>
<evidence type="ECO:0000256" key="6">
    <source>
        <dbReference type="ARBA" id="ARBA00048448"/>
    </source>
</evidence>
<feature type="binding site" evidence="9">
    <location>
        <position position="366"/>
    </location>
    <ligand>
        <name>substrate</name>
    </ligand>
</feature>
<evidence type="ECO:0000256" key="2">
    <source>
        <dbReference type="ARBA" id="ARBA00004362"/>
    </source>
</evidence>
<evidence type="ECO:0000256" key="7">
    <source>
        <dbReference type="ARBA" id="ARBA00049354"/>
    </source>
</evidence>
<evidence type="ECO:0000259" key="11">
    <source>
        <dbReference type="Pfam" id="PF01593"/>
    </source>
</evidence>
<evidence type="ECO:0000256" key="10">
    <source>
        <dbReference type="RuleBase" id="RU362067"/>
    </source>
</evidence>
<dbReference type="SUPFAM" id="SSF51905">
    <property type="entry name" value="FAD/NAD(P)-binding domain"/>
    <property type="match status" value="1"/>
</dbReference>
<keyword evidence="4 10" id="KW-0560">Oxidoreductase</keyword>
<dbReference type="EC" id="1.4.3.-" evidence="10"/>
<dbReference type="Gene3D" id="1.10.405.10">
    <property type="entry name" value="Guanine Nucleotide Dissociation Inhibitor, domain 1"/>
    <property type="match status" value="1"/>
</dbReference>
<name>A0A1X7UK52_AMPQE</name>
<dbReference type="PRINTS" id="PR00757">
    <property type="entry name" value="AMINEOXDASEF"/>
</dbReference>
<dbReference type="GO" id="GO:0097621">
    <property type="term" value="F:monoamine oxidase activity"/>
    <property type="evidence" value="ECO:0007669"/>
    <property type="project" value="UniProtKB-EC"/>
</dbReference>
<dbReference type="Gene3D" id="3.50.50.60">
    <property type="entry name" value="FAD/NAD(P)-binding domain"/>
    <property type="match status" value="1"/>
</dbReference>
<dbReference type="Pfam" id="PF01593">
    <property type="entry name" value="Amino_oxidase"/>
    <property type="match status" value="1"/>
</dbReference>
<dbReference type="Gene3D" id="3.90.660.10">
    <property type="match status" value="1"/>
</dbReference>
<dbReference type="InterPro" id="IPR050703">
    <property type="entry name" value="Flavin_MAO"/>
</dbReference>
<organism evidence="12">
    <name type="scientific">Amphimedon queenslandica</name>
    <name type="common">Sponge</name>
    <dbReference type="NCBI Taxonomy" id="400682"/>
    <lineage>
        <taxon>Eukaryota</taxon>
        <taxon>Metazoa</taxon>
        <taxon>Porifera</taxon>
        <taxon>Demospongiae</taxon>
        <taxon>Heteroscleromorpha</taxon>
        <taxon>Haplosclerida</taxon>
        <taxon>Niphatidae</taxon>
        <taxon>Amphimedon</taxon>
    </lineage>
</organism>
<protein>
    <recommendedName>
        <fullName evidence="10">Amine oxidase</fullName>
        <ecNumber evidence="10">1.4.3.-</ecNumber>
    </recommendedName>
</protein>
<comment type="catalytic activity">
    <reaction evidence="7">
        <text>benzylamine + O2 + H2O = benzaldehyde + H2O2 + NH4(+)</text>
        <dbReference type="Rhea" id="RHEA:59424"/>
        <dbReference type="ChEBI" id="CHEBI:15377"/>
        <dbReference type="ChEBI" id="CHEBI:15379"/>
        <dbReference type="ChEBI" id="CHEBI:16240"/>
        <dbReference type="ChEBI" id="CHEBI:17169"/>
        <dbReference type="ChEBI" id="CHEBI:28938"/>
        <dbReference type="ChEBI" id="CHEBI:225238"/>
    </reaction>
    <physiologicalReaction direction="left-to-right" evidence="7">
        <dbReference type="Rhea" id="RHEA:59425"/>
    </physiologicalReaction>
</comment>
<dbReference type="SUPFAM" id="SSF54373">
    <property type="entry name" value="FAD-linked reductases, C-terminal domain"/>
    <property type="match status" value="1"/>
</dbReference>
<evidence type="ECO:0000256" key="3">
    <source>
        <dbReference type="ARBA" id="ARBA00005995"/>
    </source>
</evidence>
<feature type="binding site" evidence="9">
    <location>
        <position position="26"/>
    </location>
    <ligand>
        <name>FAD</name>
        <dbReference type="ChEBI" id="CHEBI:57692"/>
    </ligand>
</feature>
<evidence type="ECO:0000256" key="9">
    <source>
        <dbReference type="PIRSR" id="PIRSR601613-1"/>
    </source>
</evidence>
<feature type="binding site" evidence="9">
    <location>
        <position position="451"/>
    </location>
    <ligand>
        <name>FAD</name>
        <dbReference type="ChEBI" id="CHEBI:57692"/>
    </ligand>
</feature>
<dbReference type="PANTHER" id="PTHR43563">
    <property type="entry name" value="AMINE OXIDASE"/>
    <property type="match status" value="1"/>
</dbReference>
<dbReference type="STRING" id="400682.A0A1X7UK52"/>
<feature type="binding site" evidence="9">
    <location>
        <begin position="45"/>
        <end position="46"/>
    </location>
    <ligand>
        <name>FAD</name>
        <dbReference type="ChEBI" id="CHEBI:57692"/>
    </ligand>
</feature>
<dbReference type="InterPro" id="IPR036188">
    <property type="entry name" value="FAD/NAD-bd_sf"/>
</dbReference>
<keyword evidence="10" id="KW-0285">Flavoprotein</keyword>
<accession>A0A1X7UK52</accession>
<feature type="domain" description="Amine oxidase" evidence="11">
    <location>
        <begin position="25"/>
        <end position="475"/>
    </location>
</feature>
<evidence type="ECO:0000256" key="8">
    <source>
        <dbReference type="ARBA" id="ARBA00049430"/>
    </source>
</evidence>
<comment type="similarity">
    <text evidence="3 10">Belongs to the flavin monoamine oxidase family.</text>
</comment>
<dbReference type="AlphaFoldDB" id="A0A1X7UK52"/>
<dbReference type="eggNOG" id="KOG0029">
    <property type="taxonomic scope" value="Eukaryota"/>
</dbReference>
<comment type="catalytic activity">
    <reaction evidence="6">
        <text>a secondary aliphatic amine + O2 + H2O = a primary amine + an aldehyde + H2O2</text>
        <dbReference type="Rhea" id="RHEA:26414"/>
        <dbReference type="ChEBI" id="CHEBI:15377"/>
        <dbReference type="ChEBI" id="CHEBI:15379"/>
        <dbReference type="ChEBI" id="CHEBI:16240"/>
        <dbReference type="ChEBI" id="CHEBI:17478"/>
        <dbReference type="ChEBI" id="CHEBI:58855"/>
        <dbReference type="ChEBI" id="CHEBI:65296"/>
        <dbReference type="EC" id="1.4.3.4"/>
    </reaction>
</comment>
<reference evidence="12" key="1">
    <citation type="submission" date="2017-05" db="UniProtKB">
        <authorList>
            <consortium name="EnsemblMetazoa"/>
        </authorList>
    </citation>
    <scope>IDENTIFICATION</scope>
</reference>
<dbReference type="InterPro" id="IPR001613">
    <property type="entry name" value="Flavin_amine_oxidase"/>
</dbReference>
<proteinExistence type="inferred from homology"/>
<dbReference type="InParanoid" id="A0A1X7UK52"/>
<dbReference type="EnsemblMetazoa" id="Aqu2.1.28355_001">
    <property type="protein sequence ID" value="Aqu2.1.28355_001"/>
    <property type="gene ID" value="Aqu2.1.28355"/>
</dbReference>
<feature type="binding site" evidence="9">
    <location>
        <position position="258"/>
    </location>
    <ligand>
        <name>FAD</name>
        <dbReference type="ChEBI" id="CHEBI:57692"/>
    </ligand>
</feature>
<comment type="subcellular location">
    <subcellularLocation>
        <location evidence="2">Mitochondrion outer membrane</location>
        <topology evidence="2">Single-pass type IV membrane protein</topology>
        <orientation evidence="2">Cytoplasmic side</orientation>
    </subcellularLocation>
</comment>
<evidence type="ECO:0000313" key="12">
    <source>
        <dbReference type="EnsemblMetazoa" id="Aqu2.1.28355_001"/>
    </source>
</evidence>
<comment type="cofactor">
    <cofactor evidence="1 10">
        <name>FAD</name>
        <dbReference type="ChEBI" id="CHEBI:57692"/>
    </cofactor>
</comment>
<dbReference type="InterPro" id="IPR002937">
    <property type="entry name" value="Amino_oxidase"/>
</dbReference>
<evidence type="ECO:0000256" key="5">
    <source>
        <dbReference type="ARBA" id="ARBA00045409"/>
    </source>
</evidence>
<dbReference type="OrthoDB" id="7777654at2759"/>
<sequence length="607" mass="67443">MSNYKQRVQYLWQRPKPVVVVGAGLSGMTAASYLTQAGVPVKLFEALDRVGGRTYTEQDKLGPVDHGAGYIGSTQTAVEALLEELNVKTHKVPGPDLLYTLSWGGKVYYMENVLQELLHDRLEWQESAAITQAIGDIYQKGEIIRSESGDPWNSKNSEILEWDKMTVQNWIDSMFPRIGNKFDNARTIFQFICRIPLGVEAHETSFLYFLWYFRNGSGLVQLLFPAQDKIVVGGTQQLSEKMNAQLPKRSQAQLNTPVLSINNDDSSKVVITPADGYPIEAERCILAMTPHTRDYIAFRPLLSPMYHKLPQRTPMGTTIKIHLFYNEKFWRVGKKLNGNATIFDGDSISQTYDCTAPGETPCLQAFYVGEVGRRMAMMDPAAREKDAKATIGKIFGNPEKANANIGYSEFIWENHPWIGGAPTGTCAPGTLTCYGNAVRTPTGRIHFASTETAQDWTGYMDGAIRAGHRAASEVLKELGKPEPKPLPPVPNVINDDLKMLNDMVNATNEKVNDSARETKNNQVRVCSYSPGLRITTINSPGSNPTIRISSSFQRPSDMEQAQQFLTQRFGNLSVGLEKFFSANKRKDKGLIAGLNKLQESIAAIGLQ</sequence>
<comment type="function">
    <text evidence="5">Catalyzes the oxidative deamination of primary and some secondary amines such as neurotransmitters, and exogenous amines including the tertiary amine, neurotoxin 1-methyl-4-phenyl-1,2,3,6-tetrahydropyridine (MPTP), with concomitant reduction of oxygen to hydrogen peroxide and participates in the metabolism of neuroactive and vasoactive amines in the central nervous system and peripheral tissues. Preferentially degrades benzylamine and phenylethylamine.</text>
</comment>
<dbReference type="PANTHER" id="PTHR43563:SF1">
    <property type="entry name" value="AMINE OXIDASE [FLAVIN-CONTAINING] B"/>
    <property type="match status" value="1"/>
</dbReference>
<comment type="catalytic activity">
    <reaction evidence="8">
        <text>N-acetylputrescine + O2 + H2O = 4-acetamidobutanal + H2O2 + NH4(+)</text>
        <dbReference type="Rhea" id="RHEA:70283"/>
        <dbReference type="ChEBI" id="CHEBI:7386"/>
        <dbReference type="ChEBI" id="CHEBI:15377"/>
        <dbReference type="ChEBI" id="CHEBI:15379"/>
        <dbReference type="ChEBI" id="CHEBI:16240"/>
        <dbReference type="ChEBI" id="CHEBI:28938"/>
        <dbReference type="ChEBI" id="CHEBI:58263"/>
    </reaction>
    <physiologicalReaction direction="left-to-right" evidence="8">
        <dbReference type="Rhea" id="RHEA:70284"/>
    </physiologicalReaction>
</comment>
<keyword evidence="10" id="KW-0274">FAD</keyword>
<dbReference type="GO" id="GO:0008131">
    <property type="term" value="F:primary methylamine oxidase activity"/>
    <property type="evidence" value="ECO:0007669"/>
    <property type="project" value="UniProtKB-ARBA"/>
</dbReference>
<dbReference type="OMA" id="EWTRGAY"/>
<evidence type="ECO:0000256" key="1">
    <source>
        <dbReference type="ARBA" id="ARBA00001974"/>
    </source>
</evidence>